<dbReference type="PROSITE" id="PS50043">
    <property type="entry name" value="HTH_LUXR_2"/>
    <property type="match status" value="1"/>
</dbReference>
<dbReference type="InterPro" id="IPR011006">
    <property type="entry name" value="CheY-like_superfamily"/>
</dbReference>
<proteinExistence type="predicted"/>
<evidence type="ECO:0000256" key="2">
    <source>
        <dbReference type="ARBA" id="ARBA00023015"/>
    </source>
</evidence>
<gene>
    <name evidence="8" type="ORF">GTA51_18865</name>
</gene>
<dbReference type="InterPro" id="IPR001789">
    <property type="entry name" value="Sig_transdc_resp-reg_receiver"/>
</dbReference>
<dbReference type="OrthoDB" id="9780312at2"/>
<dbReference type="InterPro" id="IPR058245">
    <property type="entry name" value="NreC/VraR/RcsB-like_REC"/>
</dbReference>
<organism evidence="8 9">
    <name type="scientific">Solidesulfovibrio aerotolerans</name>
    <dbReference type="NCBI Taxonomy" id="295255"/>
    <lineage>
        <taxon>Bacteria</taxon>
        <taxon>Pseudomonadati</taxon>
        <taxon>Thermodesulfobacteriota</taxon>
        <taxon>Desulfovibrionia</taxon>
        <taxon>Desulfovibrionales</taxon>
        <taxon>Desulfovibrionaceae</taxon>
        <taxon>Solidesulfovibrio</taxon>
    </lineage>
</organism>
<dbReference type="PANTHER" id="PTHR43214">
    <property type="entry name" value="TWO-COMPONENT RESPONSE REGULATOR"/>
    <property type="match status" value="1"/>
</dbReference>
<protein>
    <submittedName>
        <fullName evidence="8">Response regulator</fullName>
    </submittedName>
</protein>
<comment type="caution">
    <text evidence="8">The sequence shown here is derived from an EMBL/GenBank/DDBJ whole genome shotgun (WGS) entry which is preliminary data.</text>
</comment>
<keyword evidence="4" id="KW-0804">Transcription</keyword>
<evidence type="ECO:0000313" key="9">
    <source>
        <dbReference type="Proteomes" id="UP000482487"/>
    </source>
</evidence>
<dbReference type="PROSITE" id="PS50110">
    <property type="entry name" value="RESPONSE_REGULATORY"/>
    <property type="match status" value="1"/>
</dbReference>
<dbReference type="InterPro" id="IPR000792">
    <property type="entry name" value="Tscrpt_reg_LuxR_C"/>
</dbReference>
<accession>A0A7C9INK6</accession>
<dbReference type="CDD" id="cd17535">
    <property type="entry name" value="REC_NarL-like"/>
    <property type="match status" value="1"/>
</dbReference>
<keyword evidence="3" id="KW-0238">DNA-binding</keyword>
<dbReference type="Proteomes" id="UP000482487">
    <property type="component" value="Unassembled WGS sequence"/>
</dbReference>
<name>A0A7C9INK6_9BACT</name>
<dbReference type="Gene3D" id="3.40.50.2300">
    <property type="match status" value="1"/>
</dbReference>
<dbReference type="RefSeq" id="WP_160963877.1">
    <property type="nucleotide sequence ID" value="NZ_WVUD01000061.1"/>
</dbReference>
<dbReference type="GO" id="GO:0006355">
    <property type="term" value="P:regulation of DNA-templated transcription"/>
    <property type="evidence" value="ECO:0007669"/>
    <property type="project" value="InterPro"/>
</dbReference>
<feature type="domain" description="HTH luxR-type" evidence="6">
    <location>
        <begin position="151"/>
        <end position="216"/>
    </location>
</feature>
<reference evidence="8 9" key="1">
    <citation type="submission" date="2020-01" db="EMBL/GenBank/DDBJ databases">
        <title>Genome sequence of Desulfovibrio aerotolerans DSM 16695(T).</title>
        <authorList>
            <person name="Karnachuk O."/>
            <person name="Avakyan M."/>
            <person name="Mardanov A."/>
            <person name="Kadnikov V."/>
            <person name="Ravin N."/>
        </authorList>
    </citation>
    <scope>NUCLEOTIDE SEQUENCE [LARGE SCALE GENOMIC DNA]</scope>
    <source>
        <strain evidence="8 9">DSM 16695</strain>
    </source>
</reference>
<dbReference type="SMART" id="SM00421">
    <property type="entry name" value="HTH_LUXR"/>
    <property type="match status" value="1"/>
</dbReference>
<dbReference type="EMBL" id="WVUD01000061">
    <property type="protein sequence ID" value="MYL85165.1"/>
    <property type="molecule type" value="Genomic_DNA"/>
</dbReference>
<dbReference type="PANTHER" id="PTHR43214:SF41">
    <property type="entry name" value="NITRATE_NITRITE RESPONSE REGULATOR PROTEIN NARP"/>
    <property type="match status" value="1"/>
</dbReference>
<evidence type="ECO:0000256" key="4">
    <source>
        <dbReference type="ARBA" id="ARBA00023163"/>
    </source>
</evidence>
<evidence type="ECO:0000259" key="6">
    <source>
        <dbReference type="PROSITE" id="PS50043"/>
    </source>
</evidence>
<keyword evidence="1 5" id="KW-0597">Phosphoprotein</keyword>
<keyword evidence="2" id="KW-0805">Transcription regulation</keyword>
<evidence type="ECO:0000256" key="5">
    <source>
        <dbReference type="PROSITE-ProRule" id="PRU00169"/>
    </source>
</evidence>
<dbReference type="InterPro" id="IPR016032">
    <property type="entry name" value="Sig_transdc_resp-reg_C-effctor"/>
</dbReference>
<feature type="modified residue" description="4-aspartylphosphate" evidence="5">
    <location>
        <position position="57"/>
    </location>
</feature>
<dbReference type="Pfam" id="PF00196">
    <property type="entry name" value="GerE"/>
    <property type="match status" value="1"/>
</dbReference>
<evidence type="ECO:0000259" key="7">
    <source>
        <dbReference type="PROSITE" id="PS50110"/>
    </source>
</evidence>
<dbReference type="InterPro" id="IPR039420">
    <property type="entry name" value="WalR-like"/>
</dbReference>
<dbReference type="SMART" id="SM00448">
    <property type="entry name" value="REC"/>
    <property type="match status" value="1"/>
</dbReference>
<keyword evidence="9" id="KW-1185">Reference proteome</keyword>
<dbReference type="GO" id="GO:0000160">
    <property type="term" value="P:phosphorelay signal transduction system"/>
    <property type="evidence" value="ECO:0007669"/>
    <property type="project" value="InterPro"/>
</dbReference>
<evidence type="ECO:0000313" key="8">
    <source>
        <dbReference type="EMBL" id="MYL85165.1"/>
    </source>
</evidence>
<dbReference type="GO" id="GO:0003677">
    <property type="term" value="F:DNA binding"/>
    <property type="evidence" value="ECO:0007669"/>
    <property type="project" value="UniProtKB-KW"/>
</dbReference>
<feature type="domain" description="Response regulatory" evidence="7">
    <location>
        <begin position="6"/>
        <end position="122"/>
    </location>
</feature>
<dbReference type="AlphaFoldDB" id="A0A7C9INK6"/>
<evidence type="ECO:0000256" key="1">
    <source>
        <dbReference type="ARBA" id="ARBA00022553"/>
    </source>
</evidence>
<dbReference type="CDD" id="cd06170">
    <property type="entry name" value="LuxR_C_like"/>
    <property type="match status" value="1"/>
</dbReference>
<dbReference type="Pfam" id="PF00072">
    <property type="entry name" value="Response_reg"/>
    <property type="match status" value="1"/>
</dbReference>
<dbReference type="SUPFAM" id="SSF46894">
    <property type="entry name" value="C-terminal effector domain of the bipartite response regulators"/>
    <property type="match status" value="1"/>
</dbReference>
<dbReference type="SUPFAM" id="SSF52172">
    <property type="entry name" value="CheY-like"/>
    <property type="match status" value="1"/>
</dbReference>
<dbReference type="PRINTS" id="PR00038">
    <property type="entry name" value="HTHLUXR"/>
</dbReference>
<sequence>MTTPVNILIVDDHPLMRQGVRSLLEKAPNLRVAGDAGSLAEARRLVRELNPRLVLVDIGLSDGSGVSLIRELAETTPQTTVVVLSMHSAIEMVAECFQAGAMGYIIKESAGERLIQAVEAVLRGEQFLDSSISPRVIRGLLEYRARKDRQGESSYAELTRREQQVLRQLAEGQSCTDIADKLHISRKTVENHRTNIMFKLNLKTPLDLVRYAMRKGLIDMDDPFSEK</sequence>
<evidence type="ECO:0000256" key="3">
    <source>
        <dbReference type="ARBA" id="ARBA00023125"/>
    </source>
</evidence>